<dbReference type="Pfam" id="PF00005">
    <property type="entry name" value="ABC_tran"/>
    <property type="match status" value="1"/>
</dbReference>
<dbReference type="EMBL" id="OBEA01000003">
    <property type="protein sequence ID" value="SNY51224.1"/>
    <property type="molecule type" value="Genomic_DNA"/>
</dbReference>
<dbReference type="CDD" id="cd03255">
    <property type="entry name" value="ABC_MJ0796_LolCDE_FtsE"/>
    <property type="match status" value="1"/>
</dbReference>
<dbReference type="InterPro" id="IPR015854">
    <property type="entry name" value="ABC_transpr_LolD-like"/>
</dbReference>
<feature type="domain" description="ABC transporter" evidence="4">
    <location>
        <begin position="20"/>
        <end position="248"/>
    </location>
</feature>
<dbReference type="SUPFAM" id="SSF52540">
    <property type="entry name" value="P-loop containing nucleoside triphosphate hydrolases"/>
    <property type="match status" value="1"/>
</dbReference>
<evidence type="ECO:0000256" key="3">
    <source>
        <dbReference type="ARBA" id="ARBA00022840"/>
    </source>
</evidence>
<dbReference type="PANTHER" id="PTHR24220:SF611">
    <property type="entry name" value="ATP-BINDING COMPONENT OF ABC TRANSPORTER-RELATED"/>
    <property type="match status" value="1"/>
</dbReference>
<dbReference type="InterPro" id="IPR025662">
    <property type="entry name" value="Sigma_54_int_dom_ATP-bd_1"/>
</dbReference>
<dbReference type="PROSITE" id="PS50893">
    <property type="entry name" value="ABC_TRANSPORTER_2"/>
    <property type="match status" value="1"/>
</dbReference>
<organism evidence="5 6">
    <name type="scientific">Pseudooceanicola antarcticus</name>
    <dbReference type="NCBI Taxonomy" id="1247613"/>
    <lineage>
        <taxon>Bacteria</taxon>
        <taxon>Pseudomonadati</taxon>
        <taxon>Pseudomonadota</taxon>
        <taxon>Alphaproteobacteria</taxon>
        <taxon>Rhodobacterales</taxon>
        <taxon>Paracoccaceae</taxon>
        <taxon>Pseudooceanicola</taxon>
    </lineage>
</organism>
<proteinExistence type="predicted"/>
<dbReference type="GO" id="GO:0005524">
    <property type="term" value="F:ATP binding"/>
    <property type="evidence" value="ECO:0007669"/>
    <property type="project" value="UniProtKB-KW"/>
</dbReference>
<dbReference type="RefSeq" id="WP_232617663.1">
    <property type="nucleotide sequence ID" value="NZ_OBEA01000003.1"/>
</dbReference>
<keyword evidence="1" id="KW-0813">Transport</keyword>
<protein>
    <submittedName>
        <fullName evidence="5">Putative ABC transport system ATP-binding protein</fullName>
    </submittedName>
</protein>
<dbReference type="SMART" id="SM00382">
    <property type="entry name" value="AAA"/>
    <property type="match status" value="1"/>
</dbReference>
<keyword evidence="3 5" id="KW-0067">ATP-binding</keyword>
<sequence length="250" mass="26465">MDGEDAAMAGGTSGQAEQAIRLRDLQFSWSGRTSFRMEVPDLRVARGEKVFLLGESGSGKSTLLSLICGINAPQRGTVEVDGTALGSLSAAARDRFRAERIGVIFQMFNLLPYASPLENILLPLSFAKARRARVADPRAEALRLTAGLGLEADLVCGARASELSIGQQQRVAAARALIGGPALIVADEPTSALDAARQGDFLDLLMQQTEAEGATLLMVSHDARLAERFDRVMDLSQVVLTSREGPGAGG</sequence>
<evidence type="ECO:0000313" key="6">
    <source>
        <dbReference type="Proteomes" id="UP000231655"/>
    </source>
</evidence>
<dbReference type="GO" id="GO:0022857">
    <property type="term" value="F:transmembrane transporter activity"/>
    <property type="evidence" value="ECO:0007669"/>
    <property type="project" value="TreeGrafter"/>
</dbReference>
<keyword evidence="2" id="KW-0547">Nucleotide-binding</keyword>
<dbReference type="Proteomes" id="UP000231655">
    <property type="component" value="Unassembled WGS sequence"/>
</dbReference>
<dbReference type="GO" id="GO:0005886">
    <property type="term" value="C:plasma membrane"/>
    <property type="evidence" value="ECO:0007669"/>
    <property type="project" value="TreeGrafter"/>
</dbReference>
<accession>A0A285ITB6</accession>
<dbReference type="InterPro" id="IPR017911">
    <property type="entry name" value="MacB-like_ATP-bd"/>
</dbReference>
<evidence type="ECO:0000256" key="2">
    <source>
        <dbReference type="ARBA" id="ARBA00022741"/>
    </source>
</evidence>
<dbReference type="InterPro" id="IPR027417">
    <property type="entry name" value="P-loop_NTPase"/>
</dbReference>
<reference evidence="5 6" key="1">
    <citation type="submission" date="2017-09" db="EMBL/GenBank/DDBJ databases">
        <authorList>
            <person name="Ehlers B."/>
            <person name="Leendertz F.H."/>
        </authorList>
    </citation>
    <scope>NUCLEOTIDE SEQUENCE [LARGE SCALE GENOMIC DNA]</scope>
    <source>
        <strain evidence="5 6">CGMCC 1.12662</strain>
    </source>
</reference>
<evidence type="ECO:0000313" key="5">
    <source>
        <dbReference type="EMBL" id="SNY51224.1"/>
    </source>
</evidence>
<dbReference type="Gene3D" id="3.40.50.300">
    <property type="entry name" value="P-loop containing nucleotide triphosphate hydrolases"/>
    <property type="match status" value="1"/>
</dbReference>
<dbReference type="InterPro" id="IPR003593">
    <property type="entry name" value="AAA+_ATPase"/>
</dbReference>
<dbReference type="AlphaFoldDB" id="A0A285ITB6"/>
<dbReference type="GO" id="GO:0016887">
    <property type="term" value="F:ATP hydrolysis activity"/>
    <property type="evidence" value="ECO:0007669"/>
    <property type="project" value="InterPro"/>
</dbReference>
<dbReference type="InterPro" id="IPR003439">
    <property type="entry name" value="ABC_transporter-like_ATP-bd"/>
</dbReference>
<evidence type="ECO:0000256" key="1">
    <source>
        <dbReference type="ARBA" id="ARBA00022448"/>
    </source>
</evidence>
<dbReference type="PANTHER" id="PTHR24220">
    <property type="entry name" value="IMPORT ATP-BINDING PROTEIN"/>
    <property type="match status" value="1"/>
</dbReference>
<gene>
    <name evidence="5" type="ORF">SAMN06297129_2061</name>
</gene>
<dbReference type="PROSITE" id="PS00675">
    <property type="entry name" value="SIGMA54_INTERACT_1"/>
    <property type="match status" value="1"/>
</dbReference>
<name>A0A285ITB6_9RHOB</name>
<evidence type="ECO:0000259" key="4">
    <source>
        <dbReference type="PROSITE" id="PS50893"/>
    </source>
</evidence>